<dbReference type="EMBL" id="KZ857403">
    <property type="protein sequence ID" value="RDX49805.1"/>
    <property type="molecule type" value="Genomic_DNA"/>
</dbReference>
<organism evidence="2 3">
    <name type="scientific">Lentinus brumalis</name>
    <dbReference type="NCBI Taxonomy" id="2498619"/>
    <lineage>
        <taxon>Eukaryota</taxon>
        <taxon>Fungi</taxon>
        <taxon>Dikarya</taxon>
        <taxon>Basidiomycota</taxon>
        <taxon>Agaricomycotina</taxon>
        <taxon>Agaricomycetes</taxon>
        <taxon>Polyporales</taxon>
        <taxon>Polyporaceae</taxon>
        <taxon>Lentinus</taxon>
    </lineage>
</organism>
<dbReference type="AlphaFoldDB" id="A0A371DB94"/>
<evidence type="ECO:0000313" key="2">
    <source>
        <dbReference type="EMBL" id="RDX49805.1"/>
    </source>
</evidence>
<keyword evidence="1" id="KW-0812">Transmembrane</keyword>
<accession>A0A371DB94</accession>
<evidence type="ECO:0000313" key="3">
    <source>
        <dbReference type="Proteomes" id="UP000256964"/>
    </source>
</evidence>
<name>A0A371DB94_9APHY</name>
<evidence type="ECO:0000256" key="1">
    <source>
        <dbReference type="SAM" id="Phobius"/>
    </source>
</evidence>
<dbReference type="Proteomes" id="UP000256964">
    <property type="component" value="Unassembled WGS sequence"/>
</dbReference>
<proteinExistence type="predicted"/>
<keyword evidence="1" id="KW-1133">Transmembrane helix</keyword>
<feature type="transmembrane region" description="Helical" evidence="1">
    <location>
        <begin position="126"/>
        <end position="150"/>
    </location>
</feature>
<reference evidence="2 3" key="1">
    <citation type="journal article" date="2018" name="Biotechnol. Biofuels">
        <title>Integrative visual omics of the white-rot fungus Polyporus brumalis exposes the biotechnological potential of its oxidative enzymes for delignifying raw plant biomass.</title>
        <authorList>
            <person name="Miyauchi S."/>
            <person name="Rancon A."/>
            <person name="Drula E."/>
            <person name="Hage H."/>
            <person name="Chaduli D."/>
            <person name="Favel A."/>
            <person name="Grisel S."/>
            <person name="Henrissat B."/>
            <person name="Herpoel-Gimbert I."/>
            <person name="Ruiz-Duenas F.J."/>
            <person name="Chevret D."/>
            <person name="Hainaut M."/>
            <person name="Lin J."/>
            <person name="Wang M."/>
            <person name="Pangilinan J."/>
            <person name="Lipzen A."/>
            <person name="Lesage-Meessen L."/>
            <person name="Navarro D."/>
            <person name="Riley R."/>
            <person name="Grigoriev I.V."/>
            <person name="Zhou S."/>
            <person name="Raouche S."/>
            <person name="Rosso M.N."/>
        </authorList>
    </citation>
    <scope>NUCLEOTIDE SEQUENCE [LARGE SCALE GENOMIC DNA]</scope>
    <source>
        <strain evidence="2 3">BRFM 1820</strain>
    </source>
</reference>
<keyword evidence="1" id="KW-0472">Membrane</keyword>
<protein>
    <submittedName>
        <fullName evidence="2">Uncharacterized protein</fullName>
    </submittedName>
</protein>
<gene>
    <name evidence="2" type="ORF">OH76DRAFT_513135</name>
</gene>
<sequence>MCVGRGRVAGGGGEVRDGREGVVAGKGVEMELGRGREGGGGEELPLERRVLGRVVHLVWTVKRGGWTTASDEALHPILKPPSPSRSPNSLLLAEISPDMDAKQPVYGSPSRPPPPSFRFPPGPFCIFVPFCALLIFVGVPNGPCILCALFEHEQSIRASSGPLCVSEQRDAVARA</sequence>
<keyword evidence="3" id="KW-1185">Reference proteome</keyword>